<sequence>MTVEDWKTYRYAMAEIKKDMKDEVHEFLTKVFNVYMVKLPPNVFKHLDMVRDKLITLTTRFTKDNFDEFCESFSKVYRLIIVDKEIPEDVKGFVRELAEKTKEFFTSKGMHSCVREIKYNLLRVKVLYNSSPLKDAMVAVETEGKVVASVKTDENGTCALEVPEGKYSLYVYKFVKDGEYIYEEKTITVPIDSEVLFDIKETKSAADIARERGGRPLIKEVS</sequence>
<comment type="caution">
    <text evidence="1">The sequence shown here is derived from an EMBL/GenBank/DDBJ whole genome shotgun (WGS) entry which is preliminary data.</text>
</comment>
<dbReference type="EMBL" id="DSGT01000009">
    <property type="protein sequence ID" value="HEW53128.1"/>
    <property type="molecule type" value="Genomic_DNA"/>
</dbReference>
<dbReference type="SUPFAM" id="SSF49464">
    <property type="entry name" value="Carboxypeptidase regulatory domain-like"/>
    <property type="match status" value="1"/>
</dbReference>
<gene>
    <name evidence="1" type="ORF">ENO77_03030</name>
</gene>
<organism evidence="1">
    <name type="scientific">Ignisphaera aggregans</name>
    <dbReference type="NCBI Taxonomy" id="334771"/>
    <lineage>
        <taxon>Archaea</taxon>
        <taxon>Thermoproteota</taxon>
        <taxon>Thermoprotei</taxon>
        <taxon>Desulfurococcales</taxon>
        <taxon>Desulfurococcaceae</taxon>
        <taxon>Ignisphaera</taxon>
    </lineage>
</organism>
<proteinExistence type="predicted"/>
<accession>A0A7C2VP86</accession>
<protein>
    <recommendedName>
        <fullName evidence="2">Carboxypeptidase regulatory-like domain-containing protein</fullName>
    </recommendedName>
</protein>
<evidence type="ECO:0008006" key="2">
    <source>
        <dbReference type="Google" id="ProtNLM"/>
    </source>
</evidence>
<dbReference type="Gene3D" id="2.60.40.1120">
    <property type="entry name" value="Carboxypeptidase-like, regulatory domain"/>
    <property type="match status" value="1"/>
</dbReference>
<evidence type="ECO:0000313" key="1">
    <source>
        <dbReference type="EMBL" id="HEW53128.1"/>
    </source>
</evidence>
<dbReference type="InterPro" id="IPR008969">
    <property type="entry name" value="CarboxyPept-like_regulatory"/>
</dbReference>
<name>A0A7C2VP86_9CREN</name>
<dbReference type="AlphaFoldDB" id="A0A7C2VP86"/>
<reference evidence="1" key="1">
    <citation type="journal article" date="2020" name="mSystems">
        <title>Genome- and Community-Level Interaction Insights into Carbon Utilization and Element Cycling Functions of Hydrothermarchaeota in Hydrothermal Sediment.</title>
        <authorList>
            <person name="Zhou Z."/>
            <person name="Liu Y."/>
            <person name="Xu W."/>
            <person name="Pan J."/>
            <person name="Luo Z.H."/>
            <person name="Li M."/>
        </authorList>
    </citation>
    <scope>NUCLEOTIDE SEQUENCE [LARGE SCALE GENOMIC DNA]</scope>
    <source>
        <strain evidence="1">SpSt-16</strain>
    </source>
</reference>